<evidence type="ECO:0000256" key="4">
    <source>
        <dbReference type="ARBA" id="ARBA00022527"/>
    </source>
</evidence>
<feature type="region of interest" description="Disordered" evidence="11">
    <location>
        <begin position="1"/>
        <end position="28"/>
    </location>
</feature>
<sequence length="116" mass="13381">MLMPALVSSGQRQKSGYPRPETPEAGVVACDPKFSSPELFRDEPYTAGPTTVWQLGLLLYFMLHNQRPLIRERFPVPIPRTLPENLKDLLKRCLTKDPKERISLEDIRSHPWLQEV</sequence>
<gene>
    <name evidence="13" type="ORF">KC01_LOCUS12550</name>
</gene>
<reference evidence="13 14" key="1">
    <citation type="submission" date="2024-04" db="EMBL/GenBank/DDBJ databases">
        <authorList>
            <person name="Waldvogel A.-M."/>
            <person name="Schoenle A."/>
        </authorList>
    </citation>
    <scope>NUCLEOTIDE SEQUENCE [LARGE SCALE GENOMIC DNA]</scope>
</reference>
<dbReference type="Pfam" id="PF00069">
    <property type="entry name" value="Pkinase"/>
    <property type="match status" value="1"/>
</dbReference>
<evidence type="ECO:0000256" key="1">
    <source>
        <dbReference type="ARBA" id="ARBA00004340"/>
    </source>
</evidence>
<accession>A0AAV2K1E6</accession>
<comment type="catalytic activity">
    <reaction evidence="10">
        <text>L-seryl-[protein] + ATP = O-phospho-L-seryl-[protein] + ADP + H(+)</text>
        <dbReference type="Rhea" id="RHEA:17989"/>
        <dbReference type="Rhea" id="RHEA-COMP:9863"/>
        <dbReference type="Rhea" id="RHEA-COMP:11604"/>
        <dbReference type="ChEBI" id="CHEBI:15378"/>
        <dbReference type="ChEBI" id="CHEBI:29999"/>
        <dbReference type="ChEBI" id="CHEBI:30616"/>
        <dbReference type="ChEBI" id="CHEBI:83421"/>
        <dbReference type="ChEBI" id="CHEBI:456216"/>
        <dbReference type="EC" id="2.7.11.1"/>
    </reaction>
</comment>
<comment type="similarity">
    <text evidence="2">Belongs to the protein kinase superfamily. CAMK Ser/Thr protein kinase family. PIM subfamily.</text>
</comment>
<evidence type="ECO:0000256" key="9">
    <source>
        <dbReference type="ARBA" id="ARBA00047899"/>
    </source>
</evidence>
<proteinExistence type="inferred from homology"/>
<evidence type="ECO:0000256" key="7">
    <source>
        <dbReference type="ARBA" id="ARBA00022777"/>
    </source>
</evidence>
<dbReference type="Proteomes" id="UP001497482">
    <property type="component" value="Chromosome 15"/>
</dbReference>
<evidence type="ECO:0000259" key="12">
    <source>
        <dbReference type="PROSITE" id="PS50011"/>
    </source>
</evidence>
<dbReference type="EMBL" id="OZ035837">
    <property type="protein sequence ID" value="CAL1581835.1"/>
    <property type="molecule type" value="Genomic_DNA"/>
</dbReference>
<dbReference type="Gene3D" id="1.10.510.10">
    <property type="entry name" value="Transferase(Phosphotransferase) domain 1"/>
    <property type="match status" value="1"/>
</dbReference>
<dbReference type="PANTHER" id="PTHR22984">
    <property type="entry name" value="SERINE/THREONINE-PROTEIN KINASE PIM"/>
    <property type="match status" value="1"/>
</dbReference>
<keyword evidence="4" id="KW-0723">Serine/threonine-protein kinase</keyword>
<comment type="subcellular location">
    <subcellularLocation>
        <location evidence="1">Host cell</location>
    </subcellularLocation>
</comment>
<dbReference type="GO" id="GO:0043657">
    <property type="term" value="C:host cell"/>
    <property type="evidence" value="ECO:0007669"/>
    <property type="project" value="UniProtKB-SubCell"/>
</dbReference>
<evidence type="ECO:0000256" key="2">
    <source>
        <dbReference type="ARBA" id="ARBA00005505"/>
    </source>
</evidence>
<evidence type="ECO:0000313" key="13">
    <source>
        <dbReference type="EMBL" id="CAL1581835.1"/>
    </source>
</evidence>
<evidence type="ECO:0000313" key="14">
    <source>
        <dbReference type="Proteomes" id="UP001497482"/>
    </source>
</evidence>
<dbReference type="PANTHER" id="PTHR22984:SF25">
    <property type="entry name" value="PROTEIN KINASE DOMAIN-CONTAINING PROTEIN"/>
    <property type="match status" value="1"/>
</dbReference>
<keyword evidence="7" id="KW-0418">Kinase</keyword>
<evidence type="ECO:0000256" key="6">
    <source>
        <dbReference type="ARBA" id="ARBA00022741"/>
    </source>
</evidence>
<dbReference type="GO" id="GO:0005737">
    <property type="term" value="C:cytoplasm"/>
    <property type="evidence" value="ECO:0007669"/>
    <property type="project" value="TreeGrafter"/>
</dbReference>
<comment type="catalytic activity">
    <reaction evidence="9">
        <text>L-threonyl-[protein] + ATP = O-phospho-L-threonyl-[protein] + ADP + H(+)</text>
        <dbReference type="Rhea" id="RHEA:46608"/>
        <dbReference type="Rhea" id="RHEA-COMP:11060"/>
        <dbReference type="Rhea" id="RHEA-COMP:11605"/>
        <dbReference type="ChEBI" id="CHEBI:15378"/>
        <dbReference type="ChEBI" id="CHEBI:30013"/>
        <dbReference type="ChEBI" id="CHEBI:30616"/>
        <dbReference type="ChEBI" id="CHEBI:61977"/>
        <dbReference type="ChEBI" id="CHEBI:456216"/>
        <dbReference type="EC" id="2.7.11.1"/>
    </reaction>
</comment>
<protein>
    <recommendedName>
        <fullName evidence="3">non-specific serine/threonine protein kinase</fullName>
        <ecNumber evidence="3">2.7.11.1</ecNumber>
    </recommendedName>
</protein>
<dbReference type="GO" id="GO:0005524">
    <property type="term" value="F:ATP binding"/>
    <property type="evidence" value="ECO:0007669"/>
    <property type="project" value="UniProtKB-KW"/>
</dbReference>
<dbReference type="PROSITE" id="PS50011">
    <property type="entry name" value="PROTEIN_KINASE_DOM"/>
    <property type="match status" value="1"/>
</dbReference>
<evidence type="ECO:0000256" key="10">
    <source>
        <dbReference type="ARBA" id="ARBA00048679"/>
    </source>
</evidence>
<dbReference type="SUPFAM" id="SSF56112">
    <property type="entry name" value="Protein kinase-like (PK-like)"/>
    <property type="match status" value="1"/>
</dbReference>
<keyword evidence="5" id="KW-0808">Transferase</keyword>
<organism evidence="13 14">
    <name type="scientific">Knipowitschia caucasica</name>
    <name type="common">Caucasian dwarf goby</name>
    <name type="synonym">Pomatoschistus caucasicus</name>
    <dbReference type="NCBI Taxonomy" id="637954"/>
    <lineage>
        <taxon>Eukaryota</taxon>
        <taxon>Metazoa</taxon>
        <taxon>Chordata</taxon>
        <taxon>Craniata</taxon>
        <taxon>Vertebrata</taxon>
        <taxon>Euteleostomi</taxon>
        <taxon>Actinopterygii</taxon>
        <taxon>Neopterygii</taxon>
        <taxon>Teleostei</taxon>
        <taxon>Neoteleostei</taxon>
        <taxon>Acanthomorphata</taxon>
        <taxon>Gobiaria</taxon>
        <taxon>Gobiiformes</taxon>
        <taxon>Gobioidei</taxon>
        <taxon>Gobiidae</taxon>
        <taxon>Gobiinae</taxon>
        <taxon>Knipowitschia</taxon>
    </lineage>
</organism>
<dbReference type="GO" id="GO:0004674">
    <property type="term" value="F:protein serine/threonine kinase activity"/>
    <property type="evidence" value="ECO:0007669"/>
    <property type="project" value="UniProtKB-KW"/>
</dbReference>
<feature type="domain" description="Protein kinase" evidence="12">
    <location>
        <begin position="1"/>
        <end position="113"/>
    </location>
</feature>
<keyword evidence="14" id="KW-1185">Reference proteome</keyword>
<name>A0AAV2K1E6_KNICA</name>
<dbReference type="EC" id="2.7.11.1" evidence="3"/>
<dbReference type="InterPro" id="IPR011009">
    <property type="entry name" value="Kinase-like_dom_sf"/>
</dbReference>
<evidence type="ECO:0000256" key="11">
    <source>
        <dbReference type="SAM" id="MobiDB-lite"/>
    </source>
</evidence>
<dbReference type="InterPro" id="IPR000719">
    <property type="entry name" value="Prot_kinase_dom"/>
</dbReference>
<dbReference type="InterPro" id="IPR051138">
    <property type="entry name" value="PIM_Ser/Thr_kinase"/>
</dbReference>
<dbReference type="AlphaFoldDB" id="A0AAV2K1E6"/>
<keyword evidence="8" id="KW-0067">ATP-binding</keyword>
<evidence type="ECO:0000256" key="8">
    <source>
        <dbReference type="ARBA" id="ARBA00022840"/>
    </source>
</evidence>
<evidence type="ECO:0000256" key="5">
    <source>
        <dbReference type="ARBA" id="ARBA00022679"/>
    </source>
</evidence>
<keyword evidence="6" id="KW-0547">Nucleotide-binding</keyword>
<evidence type="ECO:0000256" key="3">
    <source>
        <dbReference type="ARBA" id="ARBA00012513"/>
    </source>
</evidence>